<proteinExistence type="inferred from homology"/>
<evidence type="ECO:0000256" key="1">
    <source>
        <dbReference type="ARBA" id="ARBA00004141"/>
    </source>
</evidence>
<dbReference type="InterPro" id="IPR005804">
    <property type="entry name" value="FA_desaturase_dom"/>
</dbReference>
<dbReference type="CDD" id="cd03506">
    <property type="entry name" value="Delta6-FADS-like"/>
    <property type="match status" value="1"/>
</dbReference>
<evidence type="ECO:0000256" key="11">
    <source>
        <dbReference type="ARBA" id="ARBA00023136"/>
    </source>
</evidence>
<dbReference type="InterPro" id="IPR036400">
    <property type="entry name" value="Cyt_B5-like_heme/steroid_sf"/>
</dbReference>
<keyword evidence="7" id="KW-1133">Transmembrane helix</keyword>
<feature type="compositionally biased region" description="Low complexity" evidence="12">
    <location>
        <begin position="1"/>
        <end position="33"/>
    </location>
</feature>
<dbReference type="AlphaFoldDB" id="A0A4P9WYY8"/>
<dbReference type="EMBL" id="ML014367">
    <property type="protein sequence ID" value="RKO98759.1"/>
    <property type="molecule type" value="Genomic_DNA"/>
</dbReference>
<evidence type="ECO:0000256" key="12">
    <source>
        <dbReference type="SAM" id="MobiDB-lite"/>
    </source>
</evidence>
<organism evidence="14 15">
    <name type="scientific">Caulochytrium protostelioides</name>
    <dbReference type="NCBI Taxonomy" id="1555241"/>
    <lineage>
        <taxon>Eukaryota</taxon>
        <taxon>Fungi</taxon>
        <taxon>Fungi incertae sedis</taxon>
        <taxon>Chytridiomycota</taxon>
        <taxon>Chytridiomycota incertae sedis</taxon>
        <taxon>Chytridiomycetes</taxon>
        <taxon>Caulochytriales</taxon>
        <taxon>Caulochytriaceae</taxon>
        <taxon>Caulochytrium</taxon>
    </lineage>
</organism>
<feature type="region of interest" description="Disordered" evidence="12">
    <location>
        <begin position="1"/>
        <end position="35"/>
    </location>
</feature>
<dbReference type="SMART" id="SM01117">
    <property type="entry name" value="Cyt-b5"/>
    <property type="match status" value="1"/>
</dbReference>
<dbReference type="GO" id="GO:0016020">
    <property type="term" value="C:membrane"/>
    <property type="evidence" value="ECO:0007669"/>
    <property type="project" value="UniProtKB-SubCell"/>
</dbReference>
<evidence type="ECO:0000256" key="4">
    <source>
        <dbReference type="ARBA" id="ARBA00022617"/>
    </source>
</evidence>
<evidence type="ECO:0000256" key="7">
    <source>
        <dbReference type="ARBA" id="ARBA00022989"/>
    </source>
</evidence>
<evidence type="ECO:0000259" key="13">
    <source>
        <dbReference type="PROSITE" id="PS50255"/>
    </source>
</evidence>
<evidence type="ECO:0000256" key="2">
    <source>
        <dbReference type="ARBA" id="ARBA00005189"/>
    </source>
</evidence>
<evidence type="ECO:0000256" key="10">
    <source>
        <dbReference type="ARBA" id="ARBA00023098"/>
    </source>
</evidence>
<keyword evidence="10" id="KW-0443">Lipid metabolism</keyword>
<sequence>MSAPTTTPATATANANATATATTTSTSTSTTAPARRERVWRMAELRQLRDAGKIYVVIRGGVYHLPQAWTTLHPGGPKVLQHVASTDVTDTVLAFHPPAVIETMMARFAVGVLDPRDDATPPISLAYRALHADLTREGFFAPTYGFYVREFLKCGMLLALAVAALVWGPASYVTYTASALAMAALWHQAAFIAHDIGHQELTGRVETDRLVGILLADLCGGLSLGWWKHNHNVHHVETNDPEHDPDIQHLPFFAVTTRLFNNLYSSYYNRVMPFDGVARAFVRHQHKLYHLVLSFGRFNLYVQGFRYLLGPWAPHRGLELTCLALFWLWFTTLLRTTLPTWPALLYYVWLSHAATMFLHLQITLSHFGMNTDTPPNEDFVSKVFRTTMDVACPPWMDWFHGGLQFQIEHHLFPRLPRARYRAVQPRAVALARQFGCEFHNYGFVEGNRVVLGVMGEVARQVGHVMATDPKKALAH</sequence>
<keyword evidence="4" id="KW-0349">Heme</keyword>
<keyword evidence="6" id="KW-0479">Metal-binding</keyword>
<keyword evidence="11" id="KW-0472">Membrane</keyword>
<keyword evidence="8" id="KW-0560">Oxidoreductase</keyword>
<comment type="subcellular location">
    <subcellularLocation>
        <location evidence="1">Membrane</location>
        <topology evidence="1">Multi-pass membrane protein</topology>
    </subcellularLocation>
</comment>
<dbReference type="Proteomes" id="UP000274922">
    <property type="component" value="Unassembled WGS sequence"/>
</dbReference>
<dbReference type="GO" id="GO:0006629">
    <property type="term" value="P:lipid metabolic process"/>
    <property type="evidence" value="ECO:0007669"/>
    <property type="project" value="UniProtKB-KW"/>
</dbReference>
<dbReference type="PIRSF" id="PIRSF015921">
    <property type="entry name" value="FA_sphinglp_des"/>
    <property type="match status" value="1"/>
</dbReference>
<keyword evidence="9" id="KW-0408">Iron</keyword>
<feature type="domain" description="Cytochrome b5 heme-binding" evidence="13">
    <location>
        <begin position="37"/>
        <end position="114"/>
    </location>
</feature>
<protein>
    <recommendedName>
        <fullName evidence="13">Cytochrome b5 heme-binding domain-containing protein</fullName>
    </recommendedName>
</protein>
<dbReference type="InterPro" id="IPR012171">
    <property type="entry name" value="Fatty_acid_desaturase"/>
</dbReference>
<evidence type="ECO:0000256" key="8">
    <source>
        <dbReference type="ARBA" id="ARBA00023002"/>
    </source>
</evidence>
<keyword evidence="15" id="KW-1185">Reference proteome</keyword>
<dbReference type="PANTHER" id="PTHR19353">
    <property type="entry name" value="FATTY ACID DESATURASE 2"/>
    <property type="match status" value="1"/>
</dbReference>
<keyword evidence="5" id="KW-0812">Transmembrane</keyword>
<evidence type="ECO:0000313" key="14">
    <source>
        <dbReference type="EMBL" id="RKO98759.1"/>
    </source>
</evidence>
<evidence type="ECO:0000256" key="9">
    <source>
        <dbReference type="ARBA" id="ARBA00023004"/>
    </source>
</evidence>
<evidence type="ECO:0000256" key="5">
    <source>
        <dbReference type="ARBA" id="ARBA00022692"/>
    </source>
</evidence>
<name>A0A4P9WYY8_9FUNG</name>
<evidence type="ECO:0000313" key="15">
    <source>
        <dbReference type="Proteomes" id="UP000274922"/>
    </source>
</evidence>
<dbReference type="Pfam" id="PF00487">
    <property type="entry name" value="FA_desaturase"/>
    <property type="match status" value="1"/>
</dbReference>
<comment type="similarity">
    <text evidence="3">Belongs to the fatty acid desaturase type 1 family.</text>
</comment>
<evidence type="ECO:0000256" key="3">
    <source>
        <dbReference type="ARBA" id="ARBA00009295"/>
    </source>
</evidence>
<dbReference type="Gene3D" id="3.10.120.10">
    <property type="entry name" value="Cytochrome b5-like heme/steroid binding domain"/>
    <property type="match status" value="1"/>
</dbReference>
<dbReference type="InterPro" id="IPR001199">
    <property type="entry name" value="Cyt_B5-like_heme/steroid-bd"/>
</dbReference>
<dbReference type="GO" id="GO:0046872">
    <property type="term" value="F:metal ion binding"/>
    <property type="evidence" value="ECO:0007669"/>
    <property type="project" value="UniProtKB-KW"/>
</dbReference>
<dbReference type="OrthoDB" id="260091at2759"/>
<dbReference type="GO" id="GO:0016717">
    <property type="term" value="F:oxidoreductase activity, acting on paired donors, with oxidation of a pair of donors resulting in the reduction of molecular oxygen to two molecules of water"/>
    <property type="evidence" value="ECO:0007669"/>
    <property type="project" value="TreeGrafter"/>
</dbReference>
<dbReference type="Pfam" id="PF00173">
    <property type="entry name" value="Cyt-b5"/>
    <property type="match status" value="1"/>
</dbReference>
<gene>
    <name evidence="14" type="ORF">CXG81DRAFT_15487</name>
</gene>
<dbReference type="PANTHER" id="PTHR19353:SF30">
    <property type="entry name" value="DELTA 8-(E)-SPHINGOLIPID DESATURASE"/>
    <property type="match status" value="1"/>
</dbReference>
<reference evidence="15" key="1">
    <citation type="journal article" date="2018" name="Nat. Microbiol.">
        <title>Leveraging single-cell genomics to expand the fungal tree of life.</title>
        <authorList>
            <person name="Ahrendt S.R."/>
            <person name="Quandt C.A."/>
            <person name="Ciobanu D."/>
            <person name="Clum A."/>
            <person name="Salamov A."/>
            <person name="Andreopoulos B."/>
            <person name="Cheng J.F."/>
            <person name="Woyke T."/>
            <person name="Pelin A."/>
            <person name="Henrissat B."/>
            <person name="Reynolds N.K."/>
            <person name="Benny G.L."/>
            <person name="Smith M.E."/>
            <person name="James T.Y."/>
            <person name="Grigoriev I.V."/>
        </authorList>
    </citation>
    <scope>NUCLEOTIDE SEQUENCE [LARGE SCALE GENOMIC DNA]</scope>
    <source>
        <strain evidence="15">ATCC 52028</strain>
    </source>
</reference>
<dbReference type="PROSITE" id="PS50255">
    <property type="entry name" value="CYTOCHROME_B5_2"/>
    <property type="match status" value="1"/>
</dbReference>
<accession>A0A4P9WYY8</accession>
<comment type="pathway">
    <text evidence="2">Lipid metabolism.</text>
</comment>
<evidence type="ECO:0000256" key="6">
    <source>
        <dbReference type="ARBA" id="ARBA00022723"/>
    </source>
</evidence>
<dbReference type="STRING" id="1555241.A0A4P9WYY8"/>
<dbReference type="SUPFAM" id="SSF55856">
    <property type="entry name" value="Cytochrome b5-like heme/steroid binding domain"/>
    <property type="match status" value="1"/>
</dbReference>